<dbReference type="InterPro" id="IPR010421">
    <property type="entry name" value="TrcR"/>
</dbReference>
<dbReference type="EMBL" id="QPMH01000009">
    <property type="protein sequence ID" value="RDD61785.1"/>
    <property type="molecule type" value="Genomic_DNA"/>
</dbReference>
<protein>
    <submittedName>
        <fullName evidence="2">DUF1013 domain-containing protein</fullName>
    </submittedName>
</protein>
<sequence>MTKPLMPKATAVWLVENTSLTFEQIARFCELHPLEVQGIADGEVASGMQGMDPVANGQLTQEEIERCQNNPKARLMPAKTDLPKPVERTKGPKYTPIAKRQDKPDGIAWILRNHPEVRDSQICKLIGTTKTTIQAIRDRTHWNTQNIRPRDPVLLGLCSQSELNSVIAAAEKHKPREPEASEGEDPAAAESFGIGADAPADYPEER</sequence>
<organism evidence="2 3">
    <name type="scientific">Ferruginivarius sediminum</name>
    <dbReference type="NCBI Taxonomy" id="2661937"/>
    <lineage>
        <taxon>Bacteria</taxon>
        <taxon>Pseudomonadati</taxon>
        <taxon>Pseudomonadota</taxon>
        <taxon>Alphaproteobacteria</taxon>
        <taxon>Rhodospirillales</taxon>
        <taxon>Rhodospirillaceae</taxon>
        <taxon>Ferruginivarius</taxon>
    </lineage>
</organism>
<accession>A0A369TBL3</accession>
<evidence type="ECO:0000256" key="1">
    <source>
        <dbReference type="SAM" id="MobiDB-lite"/>
    </source>
</evidence>
<feature type="compositionally biased region" description="Basic and acidic residues" evidence="1">
    <location>
        <begin position="170"/>
        <end position="179"/>
    </location>
</feature>
<dbReference type="AlphaFoldDB" id="A0A369TBL3"/>
<evidence type="ECO:0000313" key="2">
    <source>
        <dbReference type="EMBL" id="RDD61785.1"/>
    </source>
</evidence>
<dbReference type="RefSeq" id="WP_114582327.1">
    <property type="nucleotide sequence ID" value="NZ_QPMH01000009.1"/>
</dbReference>
<dbReference type="Pfam" id="PF06242">
    <property type="entry name" value="TrcR"/>
    <property type="match status" value="1"/>
</dbReference>
<keyword evidence="3" id="KW-1185">Reference proteome</keyword>
<gene>
    <name evidence="2" type="ORF">DRB17_11365</name>
</gene>
<reference evidence="2 3" key="1">
    <citation type="submission" date="2018-07" db="EMBL/GenBank/DDBJ databases">
        <title>Venubactetium sediminum gen. nov., sp. nov., isolated from a marine solar saltern.</title>
        <authorList>
            <person name="Wang S."/>
        </authorList>
    </citation>
    <scope>NUCLEOTIDE SEQUENCE [LARGE SCALE GENOMIC DNA]</scope>
    <source>
        <strain evidence="2 3">WD2A32</strain>
    </source>
</reference>
<proteinExistence type="predicted"/>
<feature type="region of interest" description="Disordered" evidence="1">
    <location>
        <begin position="169"/>
        <end position="206"/>
    </location>
</feature>
<comment type="caution">
    <text evidence="2">The sequence shown here is derived from an EMBL/GenBank/DDBJ whole genome shotgun (WGS) entry which is preliminary data.</text>
</comment>
<dbReference type="Proteomes" id="UP000253941">
    <property type="component" value="Unassembled WGS sequence"/>
</dbReference>
<name>A0A369TBL3_9PROT</name>
<evidence type="ECO:0000313" key="3">
    <source>
        <dbReference type="Proteomes" id="UP000253941"/>
    </source>
</evidence>